<feature type="signal peptide" evidence="1">
    <location>
        <begin position="1"/>
        <end position="19"/>
    </location>
</feature>
<proteinExistence type="predicted"/>
<sequence>MLKQGLALVLSSVAVTSFAADPTPEMQKRCNAEGEVYAFYALARSTGVTKESSLEGLSSGNFSQDQVTLRKEAIESAYGEQSYANPTLIKEIARESCIHWQTEAATRGMSLDQTTGTLRAAVKARAVEPSQETKVWCENKTAAYAVVAEGRDEGMSVAQWLQKIEAQPVSDALKEDLRAGVIVAYKIFPNLGPKSIKDVTYAQCLANNRTDDEQKALSEKK</sequence>
<protein>
    <submittedName>
        <fullName evidence="2">Uncharacterized protein</fullName>
    </submittedName>
</protein>
<accession>A0A6G6JAT5</accession>
<dbReference type="AlphaFoldDB" id="A0A6G6JAT5"/>
<dbReference type="Proteomes" id="UP000501063">
    <property type="component" value="Plasmid pPniHBP1_1"/>
</dbReference>
<evidence type="ECO:0000313" key="2">
    <source>
        <dbReference type="EMBL" id="QIE91581.1"/>
    </source>
</evidence>
<gene>
    <name evidence="2" type="ORF">G5B91_35205</name>
</gene>
<dbReference type="EMBL" id="CP049142">
    <property type="protein sequence ID" value="QIE91581.1"/>
    <property type="molecule type" value="Genomic_DNA"/>
</dbReference>
<keyword evidence="2" id="KW-0614">Plasmid</keyword>
<feature type="chain" id="PRO_5026155706" evidence="1">
    <location>
        <begin position="20"/>
        <end position="221"/>
    </location>
</feature>
<name>A0A6G6JAT5_PSENT</name>
<dbReference type="KEGG" id="pnt:G5B91_35205"/>
<evidence type="ECO:0000313" key="3">
    <source>
        <dbReference type="Proteomes" id="UP000501063"/>
    </source>
</evidence>
<keyword evidence="1" id="KW-0732">Signal</keyword>
<geneLocation type="plasmid" evidence="3">
    <name>ppnihbp1_1</name>
</geneLocation>
<organism evidence="2 3">
    <name type="scientific">Pseudomonas nitroreducens</name>
    <dbReference type="NCBI Taxonomy" id="46680"/>
    <lineage>
        <taxon>Bacteria</taxon>
        <taxon>Pseudomonadati</taxon>
        <taxon>Pseudomonadota</taxon>
        <taxon>Gammaproteobacteria</taxon>
        <taxon>Pseudomonadales</taxon>
        <taxon>Pseudomonadaceae</taxon>
        <taxon>Pseudomonas</taxon>
    </lineage>
</organism>
<dbReference type="RefSeq" id="WP_024764858.1">
    <property type="nucleotide sequence ID" value="NZ_CP049142.1"/>
</dbReference>
<reference evidence="2 3" key="1">
    <citation type="submission" date="2020-02" db="EMBL/GenBank/DDBJ databases">
        <title>Integrative conjugative elements (ICEs) and plasmids drive adaptation of Pseudomonas nitroreducens strain HBP1 to wastewater environment.</title>
        <authorList>
            <person name="Sentchilo V."/>
            <person name="Carraro N."/>
            <person name="Bertelli C."/>
            <person name="van der Meer J.R."/>
        </authorList>
    </citation>
    <scope>NUCLEOTIDE SEQUENCE [LARGE SCALE GENOMIC DNA]</scope>
    <source>
        <strain evidence="2 3">HBP1</strain>
        <plasmid evidence="3">ppnihbp1_1</plasmid>
    </source>
</reference>
<evidence type="ECO:0000256" key="1">
    <source>
        <dbReference type="SAM" id="SignalP"/>
    </source>
</evidence>